<gene>
    <name evidence="7" type="ORF">AAES_26395</name>
</gene>
<comment type="caution">
    <text evidence="7">The sequence shown here is derived from an EMBL/GenBank/DDBJ whole genome shotgun (WGS) entry which is preliminary data.</text>
</comment>
<evidence type="ECO:0000256" key="2">
    <source>
        <dbReference type="ARBA" id="ARBA00009565"/>
    </source>
</evidence>
<evidence type="ECO:0000313" key="8">
    <source>
        <dbReference type="Proteomes" id="UP000051836"/>
    </source>
</evidence>
<evidence type="ECO:0000256" key="5">
    <source>
        <dbReference type="ARBA" id="ARBA00023136"/>
    </source>
</evidence>
<keyword evidence="5 6" id="KW-0472">Membrane</keyword>
<keyword evidence="4 6" id="KW-1133">Transmembrane helix</keyword>
<feature type="transmembrane region" description="Helical" evidence="6">
    <location>
        <begin position="176"/>
        <end position="199"/>
    </location>
</feature>
<dbReference type="GO" id="GO:0016020">
    <property type="term" value="C:membrane"/>
    <property type="evidence" value="ECO:0007669"/>
    <property type="project" value="UniProtKB-SubCell"/>
</dbReference>
<organism evidence="7 8">
    <name type="scientific">Amazona aestiva</name>
    <name type="common">Blue-fronted Amazon parrot</name>
    <dbReference type="NCBI Taxonomy" id="12930"/>
    <lineage>
        <taxon>Eukaryota</taxon>
        <taxon>Metazoa</taxon>
        <taxon>Chordata</taxon>
        <taxon>Craniata</taxon>
        <taxon>Vertebrata</taxon>
        <taxon>Euteleostomi</taxon>
        <taxon>Archelosauria</taxon>
        <taxon>Archosauria</taxon>
        <taxon>Dinosauria</taxon>
        <taxon>Saurischia</taxon>
        <taxon>Theropoda</taxon>
        <taxon>Coelurosauria</taxon>
        <taxon>Aves</taxon>
        <taxon>Neognathae</taxon>
        <taxon>Neoaves</taxon>
        <taxon>Telluraves</taxon>
        <taxon>Australaves</taxon>
        <taxon>Psittaciformes</taxon>
        <taxon>Psittacidae</taxon>
        <taxon>Amazona</taxon>
    </lineage>
</organism>
<feature type="transmembrane region" description="Helical" evidence="6">
    <location>
        <begin position="54"/>
        <end position="73"/>
    </location>
</feature>
<comment type="subcellular location">
    <subcellularLocation>
        <location evidence="1">Membrane</location>
        <topology evidence="1">Multi-pass membrane protein</topology>
    </subcellularLocation>
</comment>
<protein>
    <submittedName>
        <fullName evidence="7">Coiled-coil domain-containing protein 86</fullName>
    </submittedName>
</protein>
<keyword evidence="3 6" id="KW-0812">Transmembrane</keyword>
<feature type="transmembrane region" description="Helical" evidence="6">
    <location>
        <begin position="114"/>
        <end position="136"/>
    </location>
</feature>
<comment type="similarity">
    <text evidence="2">Belongs to the MS4A family.</text>
</comment>
<dbReference type="AlphaFoldDB" id="A0A0Q3WSZ7"/>
<dbReference type="PANTHER" id="PTHR23320">
    <property type="entry name" value="MEMBRANE-SPANNING 4-DOMAINS SUBFAMILY A MS4A -RELATED"/>
    <property type="match status" value="1"/>
</dbReference>
<dbReference type="InterPro" id="IPR030417">
    <property type="entry name" value="MS4A"/>
</dbReference>
<dbReference type="PANTHER" id="PTHR23320:SF128">
    <property type="entry name" value="MEMBRANE-SPANNING 4-DOMAINS SUBFAMILY A MEMBER 4A"/>
    <property type="match status" value="1"/>
</dbReference>
<keyword evidence="8" id="KW-1185">Reference proteome</keyword>
<feature type="transmembrane region" description="Helical" evidence="6">
    <location>
        <begin position="85"/>
        <end position="105"/>
    </location>
</feature>
<evidence type="ECO:0000313" key="7">
    <source>
        <dbReference type="EMBL" id="KQL50938.1"/>
    </source>
</evidence>
<proteinExistence type="inferred from homology"/>
<evidence type="ECO:0000256" key="3">
    <source>
        <dbReference type="ARBA" id="ARBA00022692"/>
    </source>
</evidence>
<name>A0A0Q3WSZ7_AMAAE</name>
<evidence type="ECO:0000256" key="4">
    <source>
        <dbReference type="ARBA" id="ARBA00022989"/>
    </source>
</evidence>
<accession>A0A0Q3WSZ7</accession>
<evidence type="ECO:0000256" key="1">
    <source>
        <dbReference type="ARBA" id="ARBA00004141"/>
    </source>
</evidence>
<evidence type="ECO:0000256" key="6">
    <source>
        <dbReference type="SAM" id="Phobius"/>
    </source>
</evidence>
<dbReference type="EMBL" id="LMAW01000458">
    <property type="protein sequence ID" value="KQL50938.1"/>
    <property type="molecule type" value="Genomic_DNA"/>
</dbReference>
<reference evidence="7 8" key="1">
    <citation type="submission" date="2015-10" db="EMBL/GenBank/DDBJ databases">
        <authorList>
            <person name="Gilbert D.G."/>
        </authorList>
    </citation>
    <scope>NUCLEOTIDE SEQUENCE [LARGE SCALE GENOMIC DNA]</scope>
    <source>
        <strain evidence="7">FVVF132</strain>
    </source>
</reference>
<dbReference type="Pfam" id="PF04103">
    <property type="entry name" value="CD20"/>
    <property type="match status" value="1"/>
</dbReference>
<dbReference type="Proteomes" id="UP000051836">
    <property type="component" value="Unassembled WGS sequence"/>
</dbReference>
<dbReference type="InterPro" id="IPR007237">
    <property type="entry name" value="CD20-like"/>
</dbReference>
<dbReference type="STRING" id="12930.A0A0Q3WSZ7"/>
<sequence>MAATTVTDAGGVRIITEVIPASDPRVAQLAPGSGLAAPPVSFQVRGFRRAQPKALGTIHIFTGIVHICFGIILTASEHREPPLPVASGVLFWLGLLLLVSGSLLVESEKQDSILLVKTCCVFNAGVILSTLVAALVHSTAITRGSPGCEPSAGIQLRPEWCSHSESKLLSNGMDSLLVVFILLEFCVAVAVLAFGYHAVKQRSYTPMDKALRSSWARKLRERQEKKAVQDLARQLQDGKRREREIRNPLKLKRAKKQHLRRVEKRDTVALLQKAPVRSGAALE</sequence>
<dbReference type="OrthoDB" id="10071849at2759"/>